<feature type="chain" id="PRO_5045077688" evidence="2">
    <location>
        <begin position="32"/>
        <end position="206"/>
    </location>
</feature>
<name>A0ABP8DGA9_9ACTN</name>
<gene>
    <name evidence="3" type="ORF">GCM10022255_063610</name>
</gene>
<dbReference type="Proteomes" id="UP001500620">
    <property type="component" value="Unassembled WGS sequence"/>
</dbReference>
<accession>A0ABP8DGA9</accession>
<keyword evidence="2" id="KW-0732">Signal</keyword>
<keyword evidence="1" id="KW-1133">Transmembrane helix</keyword>
<evidence type="ECO:0000313" key="3">
    <source>
        <dbReference type="EMBL" id="GAA4255297.1"/>
    </source>
</evidence>
<evidence type="ECO:0000313" key="4">
    <source>
        <dbReference type="Proteomes" id="UP001500620"/>
    </source>
</evidence>
<feature type="signal peptide" evidence="2">
    <location>
        <begin position="1"/>
        <end position="31"/>
    </location>
</feature>
<dbReference type="EMBL" id="BAABAT010000020">
    <property type="protein sequence ID" value="GAA4255297.1"/>
    <property type="molecule type" value="Genomic_DNA"/>
</dbReference>
<keyword evidence="4" id="KW-1185">Reference proteome</keyword>
<feature type="transmembrane region" description="Helical" evidence="1">
    <location>
        <begin position="176"/>
        <end position="197"/>
    </location>
</feature>
<dbReference type="RefSeq" id="WP_345132287.1">
    <property type="nucleotide sequence ID" value="NZ_BAABAT010000020.1"/>
</dbReference>
<evidence type="ECO:0000256" key="1">
    <source>
        <dbReference type="SAM" id="Phobius"/>
    </source>
</evidence>
<organism evidence="3 4">
    <name type="scientific">Dactylosporangium darangshiense</name>
    <dbReference type="NCBI Taxonomy" id="579108"/>
    <lineage>
        <taxon>Bacteria</taxon>
        <taxon>Bacillati</taxon>
        <taxon>Actinomycetota</taxon>
        <taxon>Actinomycetes</taxon>
        <taxon>Micromonosporales</taxon>
        <taxon>Micromonosporaceae</taxon>
        <taxon>Dactylosporangium</taxon>
    </lineage>
</organism>
<keyword evidence="1" id="KW-0812">Transmembrane</keyword>
<evidence type="ECO:0000256" key="2">
    <source>
        <dbReference type="SAM" id="SignalP"/>
    </source>
</evidence>
<keyword evidence="1" id="KW-0472">Membrane</keyword>
<protein>
    <submittedName>
        <fullName evidence="3">Uncharacterized protein</fullName>
    </submittedName>
</protein>
<comment type="caution">
    <text evidence="3">The sequence shown here is derived from an EMBL/GenBank/DDBJ whole genome shotgun (WGS) entry which is preliminary data.</text>
</comment>
<proteinExistence type="predicted"/>
<sequence>MTGSLKRIALAAAAVLGLAGATALAPGAAVAALPEKIPPQITMGGLHLTPSSGTGSDVPSFKADHACREGTRLANVNTIDLLNVEQTISKNVLGEATQDKGFGAAFNADMNTVQAAAGTPGTAEKFLLMVDCRTGAGHGVYTDAVIVAFEADGGWRVESSPPAGGAASEDDSSVEVYVLVGVTVALIGAGAVLFFVLGRRRTKSTV</sequence>
<reference evidence="4" key="1">
    <citation type="journal article" date="2019" name="Int. J. Syst. Evol. Microbiol.">
        <title>The Global Catalogue of Microorganisms (GCM) 10K type strain sequencing project: providing services to taxonomists for standard genome sequencing and annotation.</title>
        <authorList>
            <consortium name="The Broad Institute Genomics Platform"/>
            <consortium name="The Broad Institute Genome Sequencing Center for Infectious Disease"/>
            <person name="Wu L."/>
            <person name="Ma J."/>
        </authorList>
    </citation>
    <scope>NUCLEOTIDE SEQUENCE [LARGE SCALE GENOMIC DNA]</scope>
    <source>
        <strain evidence="4">JCM 17441</strain>
    </source>
</reference>